<feature type="compositionally biased region" description="Basic and acidic residues" evidence="1">
    <location>
        <begin position="43"/>
        <end position="55"/>
    </location>
</feature>
<name>A0A9J6ECX9_RHIMP</name>
<accession>A0A9J6ECX9</accession>
<dbReference type="Proteomes" id="UP000821866">
    <property type="component" value="Chromosome 3"/>
</dbReference>
<protein>
    <submittedName>
        <fullName evidence="2">Uncharacterized protein</fullName>
    </submittedName>
</protein>
<dbReference type="EMBL" id="JABSTU010000005">
    <property type="protein sequence ID" value="KAH8032055.1"/>
    <property type="molecule type" value="Genomic_DNA"/>
</dbReference>
<sequence length="121" mass="13961">MRQRLRGLAHADINGFASPSQTRGETTYECDYIHYATPEIDTRLNETNKRTDHNASPRKQPTVEAIVGRSRFSKPPQLLSSGSRQTMDDAEAERRRQHPAEPPPRTTHLRNPAFKRRRRTL</sequence>
<keyword evidence="3" id="KW-1185">Reference proteome</keyword>
<gene>
    <name evidence="2" type="ORF">HPB51_022803</name>
</gene>
<comment type="caution">
    <text evidence="2">The sequence shown here is derived from an EMBL/GenBank/DDBJ whole genome shotgun (WGS) entry which is preliminary data.</text>
</comment>
<organism evidence="2 3">
    <name type="scientific">Rhipicephalus microplus</name>
    <name type="common">Cattle tick</name>
    <name type="synonym">Boophilus microplus</name>
    <dbReference type="NCBI Taxonomy" id="6941"/>
    <lineage>
        <taxon>Eukaryota</taxon>
        <taxon>Metazoa</taxon>
        <taxon>Ecdysozoa</taxon>
        <taxon>Arthropoda</taxon>
        <taxon>Chelicerata</taxon>
        <taxon>Arachnida</taxon>
        <taxon>Acari</taxon>
        <taxon>Parasitiformes</taxon>
        <taxon>Ixodida</taxon>
        <taxon>Ixodoidea</taxon>
        <taxon>Ixodidae</taxon>
        <taxon>Rhipicephalinae</taxon>
        <taxon>Rhipicephalus</taxon>
        <taxon>Boophilus</taxon>
    </lineage>
</organism>
<reference evidence="2" key="1">
    <citation type="journal article" date="2020" name="Cell">
        <title>Large-Scale Comparative Analyses of Tick Genomes Elucidate Their Genetic Diversity and Vector Capacities.</title>
        <authorList>
            <consortium name="Tick Genome and Microbiome Consortium (TIGMIC)"/>
            <person name="Jia N."/>
            <person name="Wang J."/>
            <person name="Shi W."/>
            <person name="Du L."/>
            <person name="Sun Y."/>
            <person name="Zhan W."/>
            <person name="Jiang J.F."/>
            <person name="Wang Q."/>
            <person name="Zhang B."/>
            <person name="Ji P."/>
            <person name="Bell-Sakyi L."/>
            <person name="Cui X.M."/>
            <person name="Yuan T.T."/>
            <person name="Jiang B.G."/>
            <person name="Yang W.F."/>
            <person name="Lam T.T."/>
            <person name="Chang Q.C."/>
            <person name="Ding S.J."/>
            <person name="Wang X.J."/>
            <person name="Zhu J.G."/>
            <person name="Ruan X.D."/>
            <person name="Zhao L."/>
            <person name="Wei J.T."/>
            <person name="Ye R.Z."/>
            <person name="Que T.C."/>
            <person name="Du C.H."/>
            <person name="Zhou Y.H."/>
            <person name="Cheng J.X."/>
            <person name="Dai P.F."/>
            <person name="Guo W.B."/>
            <person name="Han X.H."/>
            <person name="Huang E.J."/>
            <person name="Li L.F."/>
            <person name="Wei W."/>
            <person name="Gao Y.C."/>
            <person name="Liu J.Z."/>
            <person name="Shao H.Z."/>
            <person name="Wang X."/>
            <person name="Wang C.C."/>
            <person name="Yang T.C."/>
            <person name="Huo Q.B."/>
            <person name="Li W."/>
            <person name="Chen H.Y."/>
            <person name="Chen S.E."/>
            <person name="Zhou L.G."/>
            <person name="Ni X.B."/>
            <person name="Tian J.H."/>
            <person name="Sheng Y."/>
            <person name="Liu T."/>
            <person name="Pan Y.S."/>
            <person name="Xia L.Y."/>
            <person name="Li J."/>
            <person name="Zhao F."/>
            <person name="Cao W.C."/>
        </authorList>
    </citation>
    <scope>NUCLEOTIDE SEQUENCE</scope>
    <source>
        <strain evidence="2">Rmic-2018</strain>
    </source>
</reference>
<evidence type="ECO:0000313" key="3">
    <source>
        <dbReference type="Proteomes" id="UP000821866"/>
    </source>
</evidence>
<evidence type="ECO:0000256" key="1">
    <source>
        <dbReference type="SAM" id="MobiDB-lite"/>
    </source>
</evidence>
<reference evidence="2" key="2">
    <citation type="submission" date="2021-09" db="EMBL/GenBank/DDBJ databases">
        <authorList>
            <person name="Jia N."/>
            <person name="Wang J."/>
            <person name="Shi W."/>
            <person name="Du L."/>
            <person name="Sun Y."/>
            <person name="Zhan W."/>
            <person name="Jiang J."/>
            <person name="Wang Q."/>
            <person name="Zhang B."/>
            <person name="Ji P."/>
            <person name="Sakyi L.B."/>
            <person name="Cui X."/>
            <person name="Yuan T."/>
            <person name="Jiang B."/>
            <person name="Yang W."/>
            <person name="Lam T.T.-Y."/>
            <person name="Chang Q."/>
            <person name="Ding S."/>
            <person name="Wang X."/>
            <person name="Zhu J."/>
            <person name="Ruan X."/>
            <person name="Zhao L."/>
            <person name="Wei J."/>
            <person name="Que T."/>
            <person name="Du C."/>
            <person name="Cheng J."/>
            <person name="Dai P."/>
            <person name="Han X."/>
            <person name="Huang E."/>
            <person name="Gao Y."/>
            <person name="Liu J."/>
            <person name="Shao H."/>
            <person name="Ye R."/>
            <person name="Li L."/>
            <person name="Wei W."/>
            <person name="Wang X."/>
            <person name="Wang C."/>
            <person name="Huo Q."/>
            <person name="Li W."/>
            <person name="Guo W."/>
            <person name="Chen H."/>
            <person name="Chen S."/>
            <person name="Zhou L."/>
            <person name="Zhou L."/>
            <person name="Ni X."/>
            <person name="Tian J."/>
            <person name="Zhou Y."/>
            <person name="Sheng Y."/>
            <person name="Liu T."/>
            <person name="Pan Y."/>
            <person name="Xia L."/>
            <person name="Li J."/>
            <person name="Zhao F."/>
            <person name="Cao W."/>
        </authorList>
    </citation>
    <scope>NUCLEOTIDE SEQUENCE</scope>
    <source>
        <strain evidence="2">Rmic-2018</strain>
        <tissue evidence="2">Larvae</tissue>
    </source>
</reference>
<feature type="region of interest" description="Disordered" evidence="1">
    <location>
        <begin position="43"/>
        <end position="121"/>
    </location>
</feature>
<proteinExistence type="predicted"/>
<dbReference type="AlphaFoldDB" id="A0A9J6ECX9"/>
<evidence type="ECO:0000313" key="2">
    <source>
        <dbReference type="EMBL" id="KAH8032055.1"/>
    </source>
</evidence>